<name>A0A9W9XPB8_9EURO</name>
<evidence type="ECO:0000313" key="2">
    <source>
        <dbReference type="Proteomes" id="UP001149954"/>
    </source>
</evidence>
<reference evidence="1" key="2">
    <citation type="journal article" date="2023" name="IMA Fungus">
        <title>Comparative genomic study of the Penicillium genus elucidates a diverse pangenome and 15 lateral gene transfer events.</title>
        <authorList>
            <person name="Petersen C."/>
            <person name="Sorensen T."/>
            <person name="Nielsen M.R."/>
            <person name="Sondergaard T.E."/>
            <person name="Sorensen J.L."/>
            <person name="Fitzpatrick D.A."/>
            <person name="Frisvad J.C."/>
            <person name="Nielsen K.L."/>
        </authorList>
    </citation>
    <scope>NUCLEOTIDE SEQUENCE</scope>
    <source>
        <strain evidence="1">IBT 29495</strain>
    </source>
</reference>
<dbReference type="PANTHER" id="PTHR46082">
    <property type="entry name" value="ATP/GTP-BINDING PROTEIN-RELATED"/>
    <property type="match status" value="1"/>
</dbReference>
<dbReference type="SUPFAM" id="SSF48452">
    <property type="entry name" value="TPR-like"/>
    <property type="match status" value="1"/>
</dbReference>
<dbReference type="AlphaFoldDB" id="A0A9W9XPB8"/>
<dbReference type="Proteomes" id="UP001149954">
    <property type="component" value="Unassembled WGS sequence"/>
</dbReference>
<proteinExistence type="predicted"/>
<sequence length="159" mass="17946">MANLALMFRDQGRWEEAEKLQVQVMETRKTKLGEDHPDTLTGMANLALTYTRQGRWEEAEKLQAQNQGRWEETEKLEVQVMETRKTKLGDDHPDTLASMTNLAFTWKFSDQSANALGLLLACLAKQDKALGPNHPQTLSNLEALLESETEGLNMDAQIS</sequence>
<dbReference type="OrthoDB" id="5986190at2759"/>
<dbReference type="Pfam" id="PF13374">
    <property type="entry name" value="TPR_10"/>
    <property type="match status" value="2"/>
</dbReference>
<organism evidence="1 2">
    <name type="scientific">Penicillium fimorum</name>
    <dbReference type="NCBI Taxonomy" id="1882269"/>
    <lineage>
        <taxon>Eukaryota</taxon>
        <taxon>Fungi</taxon>
        <taxon>Dikarya</taxon>
        <taxon>Ascomycota</taxon>
        <taxon>Pezizomycotina</taxon>
        <taxon>Eurotiomycetes</taxon>
        <taxon>Eurotiomycetidae</taxon>
        <taxon>Eurotiales</taxon>
        <taxon>Aspergillaceae</taxon>
        <taxon>Penicillium</taxon>
    </lineage>
</organism>
<reference evidence="1" key="1">
    <citation type="submission" date="2022-12" db="EMBL/GenBank/DDBJ databases">
        <authorList>
            <person name="Petersen C."/>
        </authorList>
    </citation>
    <scope>NUCLEOTIDE SEQUENCE</scope>
    <source>
        <strain evidence="1">IBT 29495</strain>
    </source>
</reference>
<dbReference type="Pfam" id="PF13424">
    <property type="entry name" value="TPR_12"/>
    <property type="match status" value="1"/>
</dbReference>
<comment type="caution">
    <text evidence="1">The sequence shown here is derived from an EMBL/GenBank/DDBJ whole genome shotgun (WGS) entry which is preliminary data.</text>
</comment>
<evidence type="ECO:0000313" key="1">
    <source>
        <dbReference type="EMBL" id="KAJ5496696.1"/>
    </source>
</evidence>
<dbReference type="InterPro" id="IPR011990">
    <property type="entry name" value="TPR-like_helical_dom_sf"/>
</dbReference>
<dbReference type="EMBL" id="JAPWDS010000005">
    <property type="protein sequence ID" value="KAJ5496696.1"/>
    <property type="molecule type" value="Genomic_DNA"/>
</dbReference>
<gene>
    <name evidence="1" type="ORF">N7463_008683</name>
</gene>
<accession>A0A9W9XPB8</accession>
<keyword evidence="2" id="KW-1185">Reference proteome</keyword>
<protein>
    <recommendedName>
        <fullName evidence="3">Kinesin light chain</fullName>
    </recommendedName>
</protein>
<dbReference type="InterPro" id="IPR053137">
    <property type="entry name" value="NLR-like"/>
</dbReference>
<dbReference type="Gene3D" id="1.25.40.10">
    <property type="entry name" value="Tetratricopeptide repeat domain"/>
    <property type="match status" value="2"/>
</dbReference>
<evidence type="ECO:0008006" key="3">
    <source>
        <dbReference type="Google" id="ProtNLM"/>
    </source>
</evidence>
<dbReference type="PANTHER" id="PTHR46082:SF11">
    <property type="entry name" value="AAA+ ATPASE DOMAIN-CONTAINING PROTEIN-RELATED"/>
    <property type="match status" value="1"/>
</dbReference>